<accession>A0ACB9K2X3</accession>
<keyword evidence="2" id="KW-1185">Reference proteome</keyword>
<comment type="caution">
    <text evidence="1">The sequence shown here is derived from an EMBL/GenBank/DDBJ whole genome shotgun (WGS) entry which is preliminary data.</text>
</comment>
<reference evidence="2" key="1">
    <citation type="journal article" date="2022" name="Mol. Ecol. Resour.">
        <title>The genomes of chicory, endive, great burdock and yacon provide insights into Asteraceae palaeo-polyploidization history and plant inulin production.</title>
        <authorList>
            <person name="Fan W."/>
            <person name="Wang S."/>
            <person name="Wang H."/>
            <person name="Wang A."/>
            <person name="Jiang F."/>
            <person name="Liu H."/>
            <person name="Zhao H."/>
            <person name="Xu D."/>
            <person name="Zhang Y."/>
        </authorList>
    </citation>
    <scope>NUCLEOTIDE SEQUENCE [LARGE SCALE GENOMIC DNA]</scope>
    <source>
        <strain evidence="2">cv. Yunnan</strain>
    </source>
</reference>
<proteinExistence type="predicted"/>
<gene>
    <name evidence="1" type="ORF">L1987_00650</name>
</gene>
<sequence>MHIQREAALERNISQLQIEKHSWLHKVVCFEDTRIQMEAEKVNLAQKDRFVAETMASLNNDNAKLQADVIEIETSINILQGIPSFSIPKEFRHVNSLISTTFLIATPTLETSNSSFSVVPTIVDVDLSDQMALLYLDKVVSALTDGNPTFTVENVILPGDMCGYATASFLCGVNFIQTPTIVLEHVDSYVGGKTDINHGLEKNLIGAFYQPQCVIVDTDTSNTLPDGELVFGLVEVVVVFQDEKESGLRAILPLGHPTNHAKETSYDYGFGVHKTSSLQAFTLP</sequence>
<evidence type="ECO:0000313" key="2">
    <source>
        <dbReference type="Proteomes" id="UP001056120"/>
    </source>
</evidence>
<evidence type="ECO:0000313" key="1">
    <source>
        <dbReference type="EMBL" id="KAI3826602.1"/>
    </source>
</evidence>
<protein>
    <submittedName>
        <fullName evidence="1">Uncharacterized protein</fullName>
    </submittedName>
</protein>
<organism evidence="1 2">
    <name type="scientific">Smallanthus sonchifolius</name>
    <dbReference type="NCBI Taxonomy" id="185202"/>
    <lineage>
        <taxon>Eukaryota</taxon>
        <taxon>Viridiplantae</taxon>
        <taxon>Streptophyta</taxon>
        <taxon>Embryophyta</taxon>
        <taxon>Tracheophyta</taxon>
        <taxon>Spermatophyta</taxon>
        <taxon>Magnoliopsida</taxon>
        <taxon>eudicotyledons</taxon>
        <taxon>Gunneridae</taxon>
        <taxon>Pentapetalae</taxon>
        <taxon>asterids</taxon>
        <taxon>campanulids</taxon>
        <taxon>Asterales</taxon>
        <taxon>Asteraceae</taxon>
        <taxon>Asteroideae</taxon>
        <taxon>Heliantheae alliance</taxon>
        <taxon>Millerieae</taxon>
        <taxon>Smallanthus</taxon>
    </lineage>
</organism>
<dbReference type="Proteomes" id="UP001056120">
    <property type="component" value="Linkage Group LG01"/>
</dbReference>
<name>A0ACB9K2X3_9ASTR</name>
<dbReference type="EMBL" id="CM042018">
    <property type="protein sequence ID" value="KAI3826602.1"/>
    <property type="molecule type" value="Genomic_DNA"/>
</dbReference>
<reference evidence="1 2" key="2">
    <citation type="journal article" date="2022" name="Mol. Ecol. Resour.">
        <title>The genomes of chicory, endive, great burdock and yacon provide insights into Asteraceae paleo-polyploidization history and plant inulin production.</title>
        <authorList>
            <person name="Fan W."/>
            <person name="Wang S."/>
            <person name="Wang H."/>
            <person name="Wang A."/>
            <person name="Jiang F."/>
            <person name="Liu H."/>
            <person name="Zhao H."/>
            <person name="Xu D."/>
            <person name="Zhang Y."/>
        </authorList>
    </citation>
    <scope>NUCLEOTIDE SEQUENCE [LARGE SCALE GENOMIC DNA]</scope>
    <source>
        <strain evidence="2">cv. Yunnan</strain>
        <tissue evidence="1">Leaves</tissue>
    </source>
</reference>